<dbReference type="GO" id="GO:0000139">
    <property type="term" value="C:Golgi membrane"/>
    <property type="evidence" value="ECO:0000318"/>
    <property type="project" value="GO_Central"/>
</dbReference>
<dbReference type="CTD" id="8548"/>
<dbReference type="KEGG" id="spu:100888070"/>
<feature type="coiled-coil region" evidence="1">
    <location>
        <begin position="20"/>
        <end position="112"/>
    </location>
</feature>
<dbReference type="FunCoup" id="A0A7M7SWV9">
    <property type="interactions" value="1069"/>
</dbReference>
<protein>
    <recommendedName>
        <fullName evidence="4">Golgin-45</fullName>
    </recommendedName>
</protein>
<dbReference type="OrthoDB" id="5959043at2759"/>
<dbReference type="PANTHER" id="PTHR13066">
    <property type="entry name" value="BASIC LEUCINE ZIPPER NUCLEAR FACTOR 1 BLZF1 PROTEIN"/>
    <property type="match status" value="1"/>
</dbReference>
<dbReference type="GeneID" id="100888070"/>
<dbReference type="GO" id="GO:0007030">
    <property type="term" value="P:Golgi organization"/>
    <property type="evidence" value="ECO:0000318"/>
    <property type="project" value="GO_Central"/>
</dbReference>
<accession>A0A7M7SWV9</accession>
<keyword evidence="1" id="KW-0175">Coiled coil</keyword>
<name>A0A7M7SWV9_STRPU</name>
<evidence type="ECO:0000313" key="3">
    <source>
        <dbReference type="Proteomes" id="UP000007110"/>
    </source>
</evidence>
<organism evidence="2 3">
    <name type="scientific">Strongylocentrotus purpuratus</name>
    <name type="common">Purple sea urchin</name>
    <dbReference type="NCBI Taxonomy" id="7668"/>
    <lineage>
        <taxon>Eukaryota</taxon>
        <taxon>Metazoa</taxon>
        <taxon>Echinodermata</taxon>
        <taxon>Eleutherozoa</taxon>
        <taxon>Echinozoa</taxon>
        <taxon>Echinoidea</taxon>
        <taxon>Euechinoidea</taxon>
        <taxon>Echinacea</taxon>
        <taxon>Camarodonta</taxon>
        <taxon>Echinidea</taxon>
        <taxon>Strongylocentrotidae</taxon>
        <taxon>Strongylocentrotus</taxon>
    </lineage>
</organism>
<evidence type="ECO:0000256" key="1">
    <source>
        <dbReference type="SAM" id="Coils"/>
    </source>
</evidence>
<dbReference type="OMA" id="MIDTHKL"/>
<reference evidence="3" key="1">
    <citation type="submission" date="2015-02" db="EMBL/GenBank/DDBJ databases">
        <title>Genome sequencing for Strongylocentrotus purpuratus.</title>
        <authorList>
            <person name="Murali S."/>
            <person name="Liu Y."/>
            <person name="Vee V."/>
            <person name="English A."/>
            <person name="Wang M."/>
            <person name="Skinner E."/>
            <person name="Han Y."/>
            <person name="Muzny D.M."/>
            <person name="Worley K.C."/>
            <person name="Gibbs R.A."/>
        </authorList>
    </citation>
    <scope>NUCLEOTIDE SEQUENCE</scope>
</reference>
<evidence type="ECO:0008006" key="4">
    <source>
        <dbReference type="Google" id="ProtNLM"/>
    </source>
</evidence>
<dbReference type="Proteomes" id="UP000007110">
    <property type="component" value="Unassembled WGS sequence"/>
</dbReference>
<sequence length="305" mass="34428">MTLLETRIVPTGEGLLQELYTEQQEQLKAAETGMAGIQKERDAFEVKCMELEAELTAQIQVNKELKKLLVASMGADLQTQLENLAHDRAQLAQEIENTMATLLKERETLERVNIQCDVWRSKFLGSRLQVDELITSRTHLDMLQQESFSALQKLLDERAEIRRHMMKTERLLQYLSSALQRNQSINEESSIKPISNVMTLALLNEQLSSTISSVLLGDVGGHHQGSTAGGPKGFEFVDWTEAEMLAKDIVLNKQPSIKLEQISQQAILQGPVPKVNMTHRYHPHTCYENITINCCDRCTGDIKVV</sequence>
<proteinExistence type="predicted"/>
<dbReference type="InterPro" id="IPR027095">
    <property type="entry name" value="Golgin-45"/>
</dbReference>
<dbReference type="RefSeq" id="XP_030837237.1">
    <property type="nucleotide sequence ID" value="XM_030981377.1"/>
</dbReference>
<keyword evidence="3" id="KW-1185">Reference proteome</keyword>
<dbReference type="GO" id="GO:0043001">
    <property type="term" value="P:Golgi to plasma membrane protein transport"/>
    <property type="evidence" value="ECO:0000318"/>
    <property type="project" value="GO_Central"/>
</dbReference>
<dbReference type="PANTHER" id="PTHR13066:SF2">
    <property type="entry name" value="GOLGIN-45"/>
    <property type="match status" value="1"/>
</dbReference>
<dbReference type="EnsemblMetazoa" id="XM_030981377">
    <property type="protein sequence ID" value="XP_030837237"/>
    <property type="gene ID" value="LOC100888070"/>
</dbReference>
<dbReference type="InParanoid" id="A0A7M7SWV9"/>
<dbReference type="AlphaFoldDB" id="A0A7M7SWV9"/>
<reference evidence="2" key="2">
    <citation type="submission" date="2021-01" db="UniProtKB">
        <authorList>
            <consortium name="EnsemblMetazoa"/>
        </authorList>
    </citation>
    <scope>IDENTIFICATION</scope>
</reference>
<evidence type="ECO:0000313" key="2">
    <source>
        <dbReference type="EnsemblMetazoa" id="XP_030837237"/>
    </source>
</evidence>